<feature type="chain" id="PRO_5046525473" description="IPTL-CTERM protein sorting domain-containing protein" evidence="2">
    <location>
        <begin position="24"/>
        <end position="332"/>
    </location>
</feature>
<organism evidence="3 4">
    <name type="scientific">Aquincola tertiaricarbonis</name>
    <dbReference type="NCBI Taxonomy" id="391953"/>
    <lineage>
        <taxon>Bacteria</taxon>
        <taxon>Pseudomonadati</taxon>
        <taxon>Pseudomonadota</taxon>
        <taxon>Betaproteobacteria</taxon>
        <taxon>Burkholderiales</taxon>
        <taxon>Sphaerotilaceae</taxon>
        <taxon>Aquincola</taxon>
    </lineage>
</organism>
<keyword evidence="1" id="KW-0472">Membrane</keyword>
<accession>A0ABY4S5R6</accession>
<keyword evidence="4" id="KW-1185">Reference proteome</keyword>
<evidence type="ECO:0008006" key="5">
    <source>
        <dbReference type="Google" id="ProtNLM"/>
    </source>
</evidence>
<keyword evidence="1" id="KW-1133">Transmembrane helix</keyword>
<reference evidence="3" key="1">
    <citation type="submission" date="2022-05" db="EMBL/GenBank/DDBJ databases">
        <title>An RpoN-dependent PEP-CTERM gene is involved in floc formation of an Aquincola tertiaricarbonis strain.</title>
        <authorList>
            <person name="Qiu D."/>
            <person name="Xia M."/>
        </authorList>
    </citation>
    <scope>NUCLEOTIDE SEQUENCE</scope>
    <source>
        <strain evidence="3">RN12</strain>
    </source>
</reference>
<proteinExistence type="predicted"/>
<feature type="transmembrane region" description="Helical" evidence="1">
    <location>
        <begin position="312"/>
        <end position="330"/>
    </location>
</feature>
<evidence type="ECO:0000256" key="2">
    <source>
        <dbReference type="SAM" id="SignalP"/>
    </source>
</evidence>
<dbReference type="RefSeq" id="WP_250196257.1">
    <property type="nucleotide sequence ID" value="NZ_CP097635.1"/>
</dbReference>
<keyword evidence="1" id="KW-0812">Transmembrane</keyword>
<dbReference type="EMBL" id="CP097635">
    <property type="protein sequence ID" value="URI08035.1"/>
    <property type="molecule type" value="Genomic_DNA"/>
</dbReference>
<name>A0ABY4S5R6_AQUTE</name>
<keyword evidence="2" id="KW-0732">Signal</keyword>
<dbReference type="Proteomes" id="UP001056201">
    <property type="component" value="Chromosome 1"/>
</dbReference>
<feature type="signal peptide" evidence="2">
    <location>
        <begin position="1"/>
        <end position="23"/>
    </location>
</feature>
<protein>
    <recommendedName>
        <fullName evidence="5">IPTL-CTERM protein sorting domain-containing protein</fullName>
    </recommendedName>
</protein>
<evidence type="ECO:0000313" key="4">
    <source>
        <dbReference type="Proteomes" id="UP001056201"/>
    </source>
</evidence>
<sequence>MHAVPRLMTLAWCCALPGATALAAPTTVGLGVGTQCEISFGSSGANCDSRSLRTSDRGPGVRLTLQDGAIDPLSGARNSATAAATATWGALGVATGAQGNSASMPGSISPHARVSVTAEAGAAFADRLRVDAPGRAGDTGTLHVSLRLDGSLSALDASLNVGQASRDAVNASLTVDLRAYDADLMHRLATSFEEVEAAAYGNGDSVVRGGPLPRLVTMDIPVVFGREFWLQASLSAYSAVALQAPALSPTDPAYAFARSGQADTSFMHTLAWNGVGSLLDSTGQPVAQYGLWSASGTDYRVPYTAVPVPELAAAWLMLAGVIGLAGVRRLRR</sequence>
<evidence type="ECO:0000256" key="1">
    <source>
        <dbReference type="SAM" id="Phobius"/>
    </source>
</evidence>
<evidence type="ECO:0000313" key="3">
    <source>
        <dbReference type="EMBL" id="URI08035.1"/>
    </source>
</evidence>
<gene>
    <name evidence="3" type="ORF">MW290_05490</name>
</gene>